<evidence type="ECO:0000256" key="1">
    <source>
        <dbReference type="SAM" id="Coils"/>
    </source>
</evidence>
<sequence>MGENPQYIDVNELLSYCDDLVGVLRDKRDVNVLTHCLEDSKSLRSASDADFNNNQSAISDYQKKIDDCKRKIESAKSEVVADEELNSLQEELNEELQREKSLQEELRVIVNEMNKLDNQQLSTEEQRQRLQKLEAEEDKEQRKLSFYASVTKIIPDLESQSKLCGRILTHHRTTSCSQCILLIYCGTQ</sequence>
<organism evidence="2">
    <name type="scientific">Opuntia streptacantha</name>
    <name type="common">Prickly pear cactus</name>
    <name type="synonym">Opuntia cardona</name>
    <dbReference type="NCBI Taxonomy" id="393608"/>
    <lineage>
        <taxon>Eukaryota</taxon>
        <taxon>Viridiplantae</taxon>
        <taxon>Streptophyta</taxon>
        <taxon>Embryophyta</taxon>
        <taxon>Tracheophyta</taxon>
        <taxon>Spermatophyta</taxon>
        <taxon>Magnoliopsida</taxon>
        <taxon>eudicotyledons</taxon>
        <taxon>Gunneridae</taxon>
        <taxon>Pentapetalae</taxon>
        <taxon>Caryophyllales</taxon>
        <taxon>Cactineae</taxon>
        <taxon>Cactaceae</taxon>
        <taxon>Opuntioideae</taxon>
        <taxon>Opuntia</taxon>
    </lineage>
</organism>
<dbReference type="AlphaFoldDB" id="A0A7C8ZMQ6"/>
<dbReference type="PANTHER" id="PTHR35730:SF2">
    <property type="entry name" value="KINETOCHORE PROTEIN SPC24 HOMOLOG-RELATED"/>
    <property type="match status" value="1"/>
</dbReference>
<dbReference type="PANTHER" id="PTHR35730">
    <property type="entry name" value="KINETOCHORE PROTEIN SPC24 HOMOLOG-RELATED"/>
    <property type="match status" value="1"/>
</dbReference>
<name>A0A7C8ZMQ6_OPUST</name>
<reference evidence="2" key="1">
    <citation type="journal article" date="2013" name="J. Plant Res.">
        <title>Effect of fungi and light on seed germination of three Opuntia species from semiarid lands of central Mexico.</title>
        <authorList>
            <person name="Delgado-Sanchez P."/>
            <person name="Jimenez-Bremont J.F."/>
            <person name="Guerrero-Gonzalez Mde L."/>
            <person name="Flores J."/>
        </authorList>
    </citation>
    <scope>NUCLEOTIDE SEQUENCE</scope>
    <source>
        <tissue evidence="2">Cladode</tissue>
    </source>
</reference>
<keyword evidence="1" id="KW-0175">Coiled coil</keyword>
<reference evidence="2" key="2">
    <citation type="submission" date="2020-07" db="EMBL/GenBank/DDBJ databases">
        <authorList>
            <person name="Vera ALvarez R."/>
            <person name="Arias-Moreno D.M."/>
            <person name="Jimenez-Jacinto V."/>
            <person name="Jimenez-Bremont J.F."/>
            <person name="Swaminathan K."/>
            <person name="Moose S.P."/>
            <person name="Guerrero-Gonzalez M.L."/>
            <person name="Marino-Ramirez L."/>
            <person name="Landsman D."/>
            <person name="Rodriguez-Kessler M."/>
            <person name="Delgado-Sanchez P."/>
        </authorList>
    </citation>
    <scope>NUCLEOTIDE SEQUENCE</scope>
    <source>
        <tissue evidence="2">Cladode</tissue>
    </source>
</reference>
<accession>A0A7C8ZMQ6</accession>
<feature type="coiled-coil region" evidence="1">
    <location>
        <begin position="58"/>
        <end position="143"/>
    </location>
</feature>
<dbReference type="GO" id="GO:0051983">
    <property type="term" value="P:regulation of chromosome segregation"/>
    <property type="evidence" value="ECO:0007669"/>
    <property type="project" value="InterPro"/>
</dbReference>
<evidence type="ECO:0000313" key="2">
    <source>
        <dbReference type="EMBL" id="MBA4647158.1"/>
    </source>
</evidence>
<dbReference type="EMBL" id="GISG01149362">
    <property type="protein sequence ID" value="MBA4647158.1"/>
    <property type="molecule type" value="Transcribed_RNA"/>
</dbReference>
<dbReference type="InterPro" id="IPR044951">
    <property type="entry name" value="SPC24-like"/>
</dbReference>
<proteinExistence type="predicted"/>
<protein>
    <submittedName>
        <fullName evidence="2">Uncharacterized protein</fullName>
    </submittedName>
</protein>